<accession>A0AA43H060</accession>
<comment type="caution">
    <text evidence="2">The sequence shown here is derived from an EMBL/GenBank/DDBJ whole genome shotgun (WGS) entry which is preliminary data.</text>
</comment>
<dbReference type="RefSeq" id="WP_280651738.1">
    <property type="nucleotide sequence ID" value="NZ_JANQDL010000082.1"/>
</dbReference>
<name>A0AA43H060_9CYAN</name>
<organism evidence="2 3">
    <name type="scientific">Umezakia ovalisporum FSS-62</name>
    <dbReference type="NCBI Taxonomy" id="2971776"/>
    <lineage>
        <taxon>Bacteria</taxon>
        <taxon>Bacillati</taxon>
        <taxon>Cyanobacteriota</taxon>
        <taxon>Cyanophyceae</taxon>
        <taxon>Nostocales</taxon>
        <taxon>Nodulariaceae</taxon>
        <taxon>Umezakia</taxon>
    </lineage>
</organism>
<feature type="domain" description="Transposase putative helix-turn-helix" evidence="1">
    <location>
        <begin position="4"/>
        <end position="37"/>
    </location>
</feature>
<protein>
    <submittedName>
        <fullName evidence="2">Helix-turn-helix domain-containing protein</fullName>
    </submittedName>
</protein>
<gene>
    <name evidence="2" type="ORF">NWP23_12055</name>
</gene>
<proteinExistence type="predicted"/>
<dbReference type="InterPro" id="IPR021027">
    <property type="entry name" value="Transposase_put_HTH"/>
</dbReference>
<dbReference type="Pfam" id="PF12323">
    <property type="entry name" value="HTH_OrfB_IS605"/>
    <property type="match status" value="1"/>
</dbReference>
<evidence type="ECO:0000313" key="2">
    <source>
        <dbReference type="EMBL" id="MDH6064487.1"/>
    </source>
</evidence>
<dbReference type="AlphaFoldDB" id="A0AA43H060"/>
<dbReference type="EMBL" id="JANQDL010000082">
    <property type="protein sequence ID" value="MDH6064487.1"/>
    <property type="molecule type" value="Genomic_DNA"/>
</dbReference>
<reference evidence="2 3" key="1">
    <citation type="journal article" date="2023" name="J. Phycol.">
        <title>Chrysosporum ovalisporum is synonymous with the true-branching cyanobacterium Umezakia natans (Nostocales/Aphanizomenonaceae).</title>
        <authorList>
            <person name="McGregor G.B."/>
            <person name="Sendall B.C."/>
            <person name="Niiyama Y."/>
            <person name="Tuji A."/>
            <person name="Willis A."/>
        </authorList>
    </citation>
    <scope>NUCLEOTIDE SEQUENCE [LARGE SCALE GENOMIC DNA]</scope>
    <source>
        <strain evidence="2 3">FSS-62</strain>
    </source>
</reference>
<dbReference type="Proteomes" id="UP001159370">
    <property type="component" value="Unassembled WGS sequence"/>
</dbReference>
<evidence type="ECO:0000313" key="3">
    <source>
        <dbReference type="Proteomes" id="UP001159370"/>
    </source>
</evidence>
<evidence type="ECO:0000259" key="1">
    <source>
        <dbReference type="Pfam" id="PF12323"/>
    </source>
</evidence>
<sequence>MLEYKVKCNQSQKQALNEAIRTSRFVRNKAIGYWMDSPKKAKVNTIVLTN</sequence>
<dbReference type="GeneID" id="83685588"/>